<evidence type="ECO:0000313" key="8">
    <source>
        <dbReference type="EMBL" id="PHN01629.1"/>
    </source>
</evidence>
<evidence type="ECO:0000256" key="5">
    <source>
        <dbReference type="ARBA" id="ARBA00023237"/>
    </source>
</evidence>
<evidence type="ECO:0000256" key="1">
    <source>
        <dbReference type="ARBA" id="ARBA00004442"/>
    </source>
</evidence>
<evidence type="ECO:0000313" key="9">
    <source>
        <dbReference type="Proteomes" id="UP000223913"/>
    </source>
</evidence>
<feature type="domain" description="SusD-like N-terminal" evidence="7">
    <location>
        <begin position="81"/>
        <end position="256"/>
    </location>
</feature>
<evidence type="ECO:0000259" key="7">
    <source>
        <dbReference type="Pfam" id="PF14322"/>
    </source>
</evidence>
<dbReference type="Pfam" id="PF14322">
    <property type="entry name" value="SusD-like_3"/>
    <property type="match status" value="1"/>
</dbReference>
<protein>
    <recommendedName>
        <fullName evidence="10">RagB/SusD family nutrient uptake outer membrane protein</fullName>
    </recommendedName>
</protein>
<comment type="subcellular location">
    <subcellularLocation>
        <location evidence="1">Cell outer membrane</location>
    </subcellularLocation>
</comment>
<dbReference type="GO" id="GO:0009279">
    <property type="term" value="C:cell outer membrane"/>
    <property type="evidence" value="ECO:0007669"/>
    <property type="project" value="UniProtKB-SubCell"/>
</dbReference>
<dbReference type="SUPFAM" id="SSF48452">
    <property type="entry name" value="TPR-like"/>
    <property type="match status" value="1"/>
</dbReference>
<reference evidence="8 9" key="1">
    <citation type="submission" date="2017-10" db="EMBL/GenBank/DDBJ databases">
        <title>The draft genome sequence of Lewinella nigricans NBRC 102662.</title>
        <authorList>
            <person name="Wang K."/>
        </authorList>
    </citation>
    <scope>NUCLEOTIDE SEQUENCE [LARGE SCALE GENOMIC DNA]</scope>
    <source>
        <strain evidence="8 9">NBRC 102662</strain>
    </source>
</reference>
<dbReference type="OrthoDB" id="5694214at2"/>
<proteinExistence type="inferred from homology"/>
<sequence>MSWPILRNPPSDLIPSPGPGYSGPRSLFNPITKMDKTMKNYKFSFLILSVLLLASACSGIIDREEKDVIPASQVLNTLGGVEAVLFQVYEIARSVHENNEISVYKQCGTDLVVNGTHLIDGNAGGMVGMNMYSNGLAANSGPLTSMWDNYYRAISNCNLVIQASESFPTRDESEEAAILKFRGEAKALRAYVYLELVRRWENIPLAVPLPEGSSPVREAPLASPSEIYDLILSDLTEAVELLPRRAESSGVGAPSKGLANLLLMEANMDLGNWADAAAAAEAVINDGSYELQSLDYIFGLEGGKEGEESNKEIIFSWVFDPAIQARPQRTVQMFVPLYDRVPGVARTLEQGARPWSRLSPSPYYWTLFDEDDGRLDTWHKINWYIDDEEAVMEGWDLKNGDIATKEYVLAWADGRDREARYTEPTTIKNWEDGTYGRTEADAEGFRNVIVYRYAQAFIVGAEAHFRNGNTDRALELINTIRDRAFGDTEHRFTTLDEETILEENARELGHEGHRWYTLKRLGLLVERVRLHNSDGAPNIQPYHVRWPIPQTFIDLAGVSQNTGY</sequence>
<dbReference type="Proteomes" id="UP000223913">
    <property type="component" value="Unassembled WGS sequence"/>
</dbReference>
<accession>A0A2D0N0F4</accession>
<dbReference type="InterPro" id="IPR033985">
    <property type="entry name" value="SusD-like_N"/>
</dbReference>
<feature type="domain" description="RagB/SusD" evidence="6">
    <location>
        <begin position="405"/>
        <end position="564"/>
    </location>
</feature>
<dbReference type="EMBL" id="PDUD01000051">
    <property type="protein sequence ID" value="PHN01629.1"/>
    <property type="molecule type" value="Genomic_DNA"/>
</dbReference>
<comment type="caution">
    <text evidence="8">The sequence shown here is derived from an EMBL/GenBank/DDBJ whole genome shotgun (WGS) entry which is preliminary data.</text>
</comment>
<dbReference type="Pfam" id="PF07980">
    <property type="entry name" value="SusD_RagB"/>
    <property type="match status" value="1"/>
</dbReference>
<comment type="similarity">
    <text evidence="2">Belongs to the SusD family.</text>
</comment>
<dbReference type="AlphaFoldDB" id="A0A2D0N0F4"/>
<dbReference type="InterPro" id="IPR011990">
    <property type="entry name" value="TPR-like_helical_dom_sf"/>
</dbReference>
<evidence type="ECO:0000256" key="3">
    <source>
        <dbReference type="ARBA" id="ARBA00022729"/>
    </source>
</evidence>
<evidence type="ECO:0000256" key="4">
    <source>
        <dbReference type="ARBA" id="ARBA00023136"/>
    </source>
</evidence>
<organism evidence="8 9">
    <name type="scientific">Flavilitoribacter nigricans (strain ATCC 23147 / DSM 23189 / NBRC 102662 / NCIMB 1420 / SS-2)</name>
    <name type="common">Lewinella nigricans</name>
    <dbReference type="NCBI Taxonomy" id="1122177"/>
    <lineage>
        <taxon>Bacteria</taxon>
        <taxon>Pseudomonadati</taxon>
        <taxon>Bacteroidota</taxon>
        <taxon>Saprospiria</taxon>
        <taxon>Saprospirales</taxon>
        <taxon>Lewinellaceae</taxon>
        <taxon>Flavilitoribacter</taxon>
    </lineage>
</organism>
<dbReference type="Gene3D" id="1.25.40.390">
    <property type="match status" value="1"/>
</dbReference>
<keyword evidence="5" id="KW-0998">Cell outer membrane</keyword>
<keyword evidence="9" id="KW-1185">Reference proteome</keyword>
<name>A0A2D0N0F4_FLAN2</name>
<evidence type="ECO:0000259" key="6">
    <source>
        <dbReference type="Pfam" id="PF07980"/>
    </source>
</evidence>
<keyword evidence="3" id="KW-0732">Signal</keyword>
<evidence type="ECO:0000256" key="2">
    <source>
        <dbReference type="ARBA" id="ARBA00006275"/>
    </source>
</evidence>
<dbReference type="InterPro" id="IPR012944">
    <property type="entry name" value="SusD_RagB_dom"/>
</dbReference>
<gene>
    <name evidence="8" type="ORF">CRP01_36020</name>
</gene>
<keyword evidence="4" id="KW-0472">Membrane</keyword>
<evidence type="ECO:0008006" key="10">
    <source>
        <dbReference type="Google" id="ProtNLM"/>
    </source>
</evidence>